<dbReference type="RefSeq" id="WP_296934908.1">
    <property type="nucleotide sequence ID" value="NZ_LT598928.1"/>
</dbReference>
<protein>
    <submittedName>
        <fullName evidence="1">Uncharacterized protein</fullName>
    </submittedName>
</protein>
<organism evidence="1">
    <name type="scientific">uncultured Desulfovibrio sp</name>
    <dbReference type="NCBI Taxonomy" id="167968"/>
    <lineage>
        <taxon>Bacteria</taxon>
        <taxon>Pseudomonadati</taxon>
        <taxon>Thermodesulfobacteriota</taxon>
        <taxon>Desulfovibrionia</taxon>
        <taxon>Desulfovibrionales</taxon>
        <taxon>Desulfovibrionaceae</taxon>
        <taxon>Desulfovibrio</taxon>
        <taxon>environmental samples</taxon>
    </lineage>
</organism>
<proteinExistence type="predicted"/>
<gene>
    <name evidence="1" type="ORF">KM92DES2_10168</name>
</gene>
<accession>A0A212IWY6</accession>
<dbReference type="EMBL" id="FLUP01000001">
    <property type="protein sequence ID" value="SBV91687.1"/>
    <property type="molecule type" value="Genomic_DNA"/>
</dbReference>
<evidence type="ECO:0000313" key="1">
    <source>
        <dbReference type="EMBL" id="SBV91687.1"/>
    </source>
</evidence>
<name>A0A212IWY6_9BACT</name>
<reference evidence="1" key="1">
    <citation type="submission" date="2016-04" db="EMBL/GenBank/DDBJ databases">
        <authorList>
            <person name="Evans L.H."/>
            <person name="Alamgir A."/>
            <person name="Owens N."/>
            <person name="Weber N.D."/>
            <person name="Virtaneva K."/>
            <person name="Barbian K."/>
            <person name="Babar A."/>
            <person name="Rosenke K."/>
        </authorList>
    </citation>
    <scope>NUCLEOTIDE SEQUENCE</scope>
    <source>
        <strain evidence="1">92-2</strain>
    </source>
</reference>
<dbReference type="AlphaFoldDB" id="A0A212IWY6"/>
<sequence>MTYHFSYDRDDQQNFADTANVALLAQMGGKSDLVRLSFAAESFLTLYTGGTVDPQGCAGTQHQASANPAGSGHVACWMAYLSFWAMKITV</sequence>